<evidence type="ECO:0000313" key="2">
    <source>
        <dbReference type="EMBL" id="OZI20019.1"/>
    </source>
</evidence>
<organism evidence="2 3">
    <name type="scientific">Bordetella genomosp. 9</name>
    <dbReference type="NCBI Taxonomy" id="1416803"/>
    <lineage>
        <taxon>Bacteria</taxon>
        <taxon>Pseudomonadati</taxon>
        <taxon>Pseudomonadota</taxon>
        <taxon>Betaproteobacteria</taxon>
        <taxon>Burkholderiales</taxon>
        <taxon>Alcaligenaceae</taxon>
        <taxon>Bordetella</taxon>
    </lineage>
</organism>
<dbReference type="OrthoDB" id="8637493at2"/>
<gene>
    <name evidence="2" type="ORF">CAL26_20925</name>
</gene>
<name>A0A261R4S2_9BORD</name>
<reference evidence="2" key="1">
    <citation type="submission" date="2017-05" db="EMBL/GenBank/DDBJ databases">
        <title>Complete and WGS of Bordetella genogroups.</title>
        <authorList>
            <person name="Spilker T."/>
            <person name="Lipuma J."/>
        </authorList>
    </citation>
    <scope>NUCLEOTIDE SEQUENCE</scope>
    <source>
        <strain evidence="2">AU21707</strain>
    </source>
</reference>
<evidence type="ECO:0000313" key="3">
    <source>
        <dbReference type="Proteomes" id="UP000216857"/>
    </source>
</evidence>
<accession>A0A261R4S2</accession>
<comment type="caution">
    <text evidence="2">The sequence shown here is derived from an EMBL/GenBank/DDBJ whole genome shotgun (WGS) entry which is preliminary data.</text>
</comment>
<feature type="coiled-coil region" evidence="1">
    <location>
        <begin position="41"/>
        <end position="113"/>
    </location>
</feature>
<proteinExistence type="predicted"/>
<protein>
    <recommendedName>
        <fullName evidence="4">Type III secretion protein</fullName>
    </recommendedName>
</protein>
<dbReference type="Gene3D" id="1.10.287.1700">
    <property type="match status" value="1"/>
</dbReference>
<dbReference type="Pfam" id="PF07321">
    <property type="entry name" value="YscO"/>
    <property type="match status" value="1"/>
</dbReference>
<dbReference type="InterPro" id="IPR053716">
    <property type="entry name" value="Flag_assembly_chemotaxis_eff"/>
</dbReference>
<keyword evidence="1" id="KW-0175">Coiled coil</keyword>
<dbReference type="RefSeq" id="WP_094848633.1">
    <property type="nucleotide sequence ID" value="NZ_NEVJ01000003.1"/>
</dbReference>
<sequence length="164" mass="18853">MTAIARDLRRDLVVLRRLREDRAARALAQLYRQSEEAALHLAREQRQLEHWRIQAADEEAAMYAALLAEPVNRRELERSFGKIDALRQRTRVLERAVASAREKRDEADAALDQGRAARAAAARATRKSTEVLERYRRHRALEQERAADDALDEAAVMMHGRFVS</sequence>
<keyword evidence="3" id="KW-1185">Reference proteome</keyword>
<evidence type="ECO:0000256" key="1">
    <source>
        <dbReference type="SAM" id="Coils"/>
    </source>
</evidence>
<evidence type="ECO:0008006" key="4">
    <source>
        <dbReference type="Google" id="ProtNLM"/>
    </source>
</evidence>
<dbReference type="EMBL" id="NEVJ01000003">
    <property type="protein sequence ID" value="OZI20019.1"/>
    <property type="molecule type" value="Genomic_DNA"/>
</dbReference>
<dbReference type="AlphaFoldDB" id="A0A261R4S2"/>
<dbReference type="InterPro" id="IPR009929">
    <property type="entry name" value="T3SS_YscO"/>
</dbReference>
<dbReference type="Proteomes" id="UP000216857">
    <property type="component" value="Unassembled WGS sequence"/>
</dbReference>